<gene>
    <name evidence="1" type="ORF">ABUE31_22270</name>
</gene>
<protein>
    <recommendedName>
        <fullName evidence="3">Lipoprotein</fullName>
    </recommendedName>
</protein>
<name>A0ABV3R5W5_9HYPH</name>
<accession>A0ABV3R5W5</accession>
<comment type="caution">
    <text evidence="1">The sequence shown here is derived from an EMBL/GenBank/DDBJ whole genome shotgun (WGS) entry which is preliminary data.</text>
</comment>
<evidence type="ECO:0000313" key="2">
    <source>
        <dbReference type="Proteomes" id="UP001556196"/>
    </source>
</evidence>
<proteinExistence type="predicted"/>
<dbReference type="EMBL" id="JBFOCI010000010">
    <property type="protein sequence ID" value="MEW9808725.1"/>
    <property type="molecule type" value="Genomic_DNA"/>
</dbReference>
<organism evidence="1 2">
    <name type="scientific">Mesorhizobium marinum</name>
    <dbReference type="NCBI Taxonomy" id="3228790"/>
    <lineage>
        <taxon>Bacteria</taxon>
        <taxon>Pseudomonadati</taxon>
        <taxon>Pseudomonadota</taxon>
        <taxon>Alphaproteobacteria</taxon>
        <taxon>Hyphomicrobiales</taxon>
        <taxon>Phyllobacteriaceae</taxon>
        <taxon>Mesorhizobium</taxon>
    </lineage>
</organism>
<sequence length="109" mass="11057">MIRPLVAAVAVVLLAGCAKRPDAITPMSMPANAYSGLSCAQLASEHQKSSAALTTVSQAQNNAATGDAVGVFLIGVPMSSTFGGDQEGKVAQHKGEIVAIEAMQKNKGC</sequence>
<dbReference type="PROSITE" id="PS51257">
    <property type="entry name" value="PROKAR_LIPOPROTEIN"/>
    <property type="match status" value="1"/>
</dbReference>
<keyword evidence="2" id="KW-1185">Reference proteome</keyword>
<evidence type="ECO:0000313" key="1">
    <source>
        <dbReference type="EMBL" id="MEW9808725.1"/>
    </source>
</evidence>
<dbReference type="Proteomes" id="UP001556196">
    <property type="component" value="Unassembled WGS sequence"/>
</dbReference>
<reference evidence="1 2" key="1">
    <citation type="submission" date="2024-06" db="EMBL/GenBank/DDBJ databases">
        <authorList>
            <person name="Tuo L."/>
        </authorList>
    </citation>
    <scope>NUCLEOTIDE SEQUENCE [LARGE SCALE GENOMIC DNA]</scope>
    <source>
        <strain evidence="1 2">ZMM04-5</strain>
    </source>
</reference>
<dbReference type="RefSeq" id="WP_367725967.1">
    <property type="nucleotide sequence ID" value="NZ_JBFOCH010000125.1"/>
</dbReference>
<evidence type="ECO:0008006" key="3">
    <source>
        <dbReference type="Google" id="ProtNLM"/>
    </source>
</evidence>